<accession>A0A4P8J1N1</accession>
<evidence type="ECO:0000313" key="1">
    <source>
        <dbReference type="EMBL" id="QCP54851.1"/>
    </source>
</evidence>
<dbReference type="AlphaFoldDB" id="A0A4P8J1N1"/>
<dbReference type="Gene3D" id="3.20.20.150">
    <property type="entry name" value="Divalent-metal-dependent TIM barrel enzymes"/>
    <property type="match status" value="1"/>
</dbReference>
<gene>
    <name evidence="1" type="ORF">FAZ95_26820</name>
</gene>
<sequence length="300" mass="33325">MATGRSVSGSTRVRAAGSVRPNRDLGVGIGLRHAHYLDFLAGKQPVDWVEVHTENYMGDGGYDLHVLEQIRRDYPLSFHGVGLGIGSAVPLNVNHLDRVASLVDRFQPALVSEHLCWSTVSTRHLHDLLPLPFTSESLDVVSRHVVQMQDVLKRTVLIENVSSHVRFRQDEMTETEFLLEVVRRTGCAMLLDVNNLYVNQRNHGEDALEALGRIPTDAVAEIHLGGHLATEDAVVDDHGDRVSSDVWRLYDNAVERFGTVSTLIEWDTDVPPIEILLDEAATARSVAEAFDRRGRDGQTS</sequence>
<organism evidence="1 2">
    <name type="scientific">Trinickia violacea</name>
    <dbReference type="NCBI Taxonomy" id="2571746"/>
    <lineage>
        <taxon>Bacteria</taxon>
        <taxon>Pseudomonadati</taxon>
        <taxon>Pseudomonadota</taxon>
        <taxon>Betaproteobacteria</taxon>
        <taxon>Burkholderiales</taxon>
        <taxon>Burkholderiaceae</taxon>
        <taxon>Trinickia</taxon>
    </lineage>
</organism>
<dbReference type="PANTHER" id="PTHR42194">
    <property type="entry name" value="UPF0276 PROTEIN HI_1600"/>
    <property type="match status" value="1"/>
</dbReference>
<dbReference type="InterPro" id="IPR007801">
    <property type="entry name" value="MbnB/TglH/ChrH"/>
</dbReference>
<dbReference type="EMBL" id="CP040078">
    <property type="protein sequence ID" value="QCP54851.1"/>
    <property type="molecule type" value="Genomic_DNA"/>
</dbReference>
<dbReference type="NCBIfam" id="NF003818">
    <property type="entry name" value="PRK05409.1"/>
    <property type="match status" value="1"/>
</dbReference>
<dbReference type="InterPro" id="IPR036237">
    <property type="entry name" value="Xyl_isomerase-like_sf"/>
</dbReference>
<dbReference type="SUPFAM" id="SSF51658">
    <property type="entry name" value="Xylose isomerase-like"/>
    <property type="match status" value="1"/>
</dbReference>
<proteinExistence type="predicted"/>
<evidence type="ECO:0000313" key="2">
    <source>
        <dbReference type="Proteomes" id="UP000298656"/>
    </source>
</evidence>
<protein>
    <submittedName>
        <fullName evidence="1">DUF692 domain-containing protein</fullName>
    </submittedName>
</protein>
<dbReference type="OrthoDB" id="9763101at2"/>
<keyword evidence="2" id="KW-1185">Reference proteome</keyword>
<dbReference type="Proteomes" id="UP000298656">
    <property type="component" value="Chromosome 2"/>
</dbReference>
<dbReference type="KEGG" id="tvl:FAZ95_26820"/>
<name>A0A4P8J1N1_9BURK</name>
<reference evidence="1 2" key="1">
    <citation type="submission" date="2019-05" db="EMBL/GenBank/DDBJ databases">
        <title>Burkholderia sp. DHOD12, isolated from subtropical forest soil.</title>
        <authorList>
            <person name="Gao Z.-H."/>
            <person name="Qiu L.-H."/>
        </authorList>
    </citation>
    <scope>NUCLEOTIDE SEQUENCE [LARGE SCALE GENOMIC DNA]</scope>
    <source>
        <strain evidence="1 2">DHOD12</strain>
    </source>
</reference>
<dbReference type="PANTHER" id="PTHR42194:SF1">
    <property type="entry name" value="UPF0276 PROTEIN HI_1600"/>
    <property type="match status" value="1"/>
</dbReference>
<dbReference type="Pfam" id="PF05114">
    <property type="entry name" value="MbnB_TglH_ChrH"/>
    <property type="match status" value="1"/>
</dbReference>